<dbReference type="RefSeq" id="WP_200761759.1">
    <property type="nucleotide sequence ID" value="NZ_CP036425.1"/>
</dbReference>
<protein>
    <submittedName>
        <fullName evidence="1">Uncharacterized protein</fullName>
    </submittedName>
</protein>
<dbReference type="Proteomes" id="UP000317369">
    <property type="component" value="Chromosome"/>
</dbReference>
<keyword evidence="2" id="KW-1185">Reference proteome</keyword>
<dbReference type="AlphaFoldDB" id="A0A517YRH2"/>
<gene>
    <name evidence="1" type="ORF">KS4_08460</name>
</gene>
<proteinExistence type="predicted"/>
<dbReference type="EMBL" id="CP036425">
    <property type="protein sequence ID" value="QDU32810.1"/>
    <property type="molecule type" value="Genomic_DNA"/>
</dbReference>
<evidence type="ECO:0000313" key="2">
    <source>
        <dbReference type="Proteomes" id="UP000317369"/>
    </source>
</evidence>
<name>A0A517YRH2_9BACT</name>
<sequence>MRVEIVADMVIAAKSDRIITDGMAVTIGTEGCIRTVFVWGIRYFRQLMTPVRIDQRGRDFILDIRAKMFNKWVCISYALWHEIDAQFVDNLAARIQI</sequence>
<dbReference type="KEGG" id="pcor:KS4_08460"/>
<evidence type="ECO:0000313" key="1">
    <source>
        <dbReference type="EMBL" id="QDU32810.1"/>
    </source>
</evidence>
<accession>A0A517YRH2</accession>
<reference evidence="1 2" key="1">
    <citation type="submission" date="2019-02" db="EMBL/GenBank/DDBJ databases">
        <title>Deep-cultivation of Planctomycetes and their phenomic and genomic characterization uncovers novel biology.</title>
        <authorList>
            <person name="Wiegand S."/>
            <person name="Jogler M."/>
            <person name="Boedeker C."/>
            <person name="Pinto D."/>
            <person name="Vollmers J."/>
            <person name="Rivas-Marin E."/>
            <person name="Kohn T."/>
            <person name="Peeters S.H."/>
            <person name="Heuer A."/>
            <person name="Rast P."/>
            <person name="Oberbeckmann S."/>
            <person name="Bunk B."/>
            <person name="Jeske O."/>
            <person name="Meyerdierks A."/>
            <person name="Storesund J.E."/>
            <person name="Kallscheuer N."/>
            <person name="Luecker S."/>
            <person name="Lage O.M."/>
            <person name="Pohl T."/>
            <person name="Merkel B.J."/>
            <person name="Hornburger P."/>
            <person name="Mueller R.-W."/>
            <person name="Bruemmer F."/>
            <person name="Labrenz M."/>
            <person name="Spormann A.M."/>
            <person name="Op den Camp H."/>
            <person name="Overmann J."/>
            <person name="Amann R."/>
            <person name="Jetten M.S.M."/>
            <person name="Mascher T."/>
            <person name="Medema M.H."/>
            <person name="Devos D.P."/>
            <person name="Kaster A.-K."/>
            <person name="Ovreas L."/>
            <person name="Rohde M."/>
            <person name="Galperin M.Y."/>
            <person name="Jogler C."/>
        </authorList>
    </citation>
    <scope>NUCLEOTIDE SEQUENCE [LARGE SCALE GENOMIC DNA]</scope>
    <source>
        <strain evidence="1 2">KS4</strain>
    </source>
</reference>
<organism evidence="1 2">
    <name type="scientific">Poriferisphaera corsica</name>
    <dbReference type="NCBI Taxonomy" id="2528020"/>
    <lineage>
        <taxon>Bacteria</taxon>
        <taxon>Pseudomonadati</taxon>
        <taxon>Planctomycetota</taxon>
        <taxon>Phycisphaerae</taxon>
        <taxon>Phycisphaerales</taxon>
        <taxon>Phycisphaeraceae</taxon>
        <taxon>Poriferisphaera</taxon>
    </lineage>
</organism>